<protein>
    <submittedName>
        <fullName evidence="10">Forkhead box protein K1</fullName>
    </submittedName>
</protein>
<dbReference type="PROSITE" id="PS50006">
    <property type="entry name" value="FHA_DOMAIN"/>
    <property type="match status" value="1"/>
</dbReference>
<dbReference type="GO" id="GO:0000978">
    <property type="term" value="F:RNA polymerase II cis-regulatory region sequence-specific DNA binding"/>
    <property type="evidence" value="ECO:0007669"/>
    <property type="project" value="TreeGrafter"/>
</dbReference>
<evidence type="ECO:0000313" key="11">
    <source>
        <dbReference type="Proteomes" id="UP000440578"/>
    </source>
</evidence>
<dbReference type="InterPro" id="IPR008984">
    <property type="entry name" value="SMAD_FHA_dom_sf"/>
</dbReference>
<evidence type="ECO:0000256" key="7">
    <source>
        <dbReference type="SAM" id="MobiDB-lite"/>
    </source>
</evidence>
<dbReference type="SMART" id="SM00240">
    <property type="entry name" value="FHA"/>
    <property type="match status" value="1"/>
</dbReference>
<dbReference type="SMART" id="SM00339">
    <property type="entry name" value="FH"/>
    <property type="match status" value="1"/>
</dbReference>
<reference evidence="10 11" key="1">
    <citation type="submission" date="2019-07" db="EMBL/GenBank/DDBJ databases">
        <title>Draft genome assembly of a fouling barnacle, Amphibalanus amphitrite (Darwin, 1854): The first reference genome for Thecostraca.</title>
        <authorList>
            <person name="Kim W."/>
        </authorList>
    </citation>
    <scope>NUCLEOTIDE SEQUENCE [LARGE SCALE GENOMIC DNA]</scope>
    <source>
        <strain evidence="10">SNU_AA5</strain>
        <tissue evidence="10">Soma without cirri and trophi</tissue>
    </source>
</reference>
<feature type="domain" description="Fork-head" evidence="9">
    <location>
        <begin position="217"/>
        <end position="311"/>
    </location>
</feature>
<dbReference type="GO" id="GO:0045893">
    <property type="term" value="P:positive regulation of DNA-templated transcription"/>
    <property type="evidence" value="ECO:0007669"/>
    <property type="project" value="UniProtKB-ARBA"/>
</dbReference>
<keyword evidence="11" id="KW-1185">Reference proteome</keyword>
<evidence type="ECO:0000313" key="10">
    <source>
        <dbReference type="EMBL" id="KAF0313948.1"/>
    </source>
</evidence>
<dbReference type="InterPro" id="IPR000253">
    <property type="entry name" value="FHA_dom"/>
</dbReference>
<gene>
    <name evidence="10" type="primary">Foxk1_2</name>
    <name evidence="10" type="ORF">FJT64_015532</name>
</gene>
<proteinExistence type="predicted"/>
<feature type="domain" description="FHA" evidence="8">
    <location>
        <begin position="47"/>
        <end position="99"/>
    </location>
</feature>
<evidence type="ECO:0000256" key="6">
    <source>
        <dbReference type="PROSITE-ProRule" id="PRU00089"/>
    </source>
</evidence>
<evidence type="ECO:0000256" key="1">
    <source>
        <dbReference type="ARBA" id="ARBA00004123"/>
    </source>
</evidence>
<dbReference type="AlphaFoldDB" id="A0A6A4XFC7"/>
<keyword evidence="2" id="KW-0805">Transcription regulation</keyword>
<feature type="compositionally biased region" description="Basic and acidic residues" evidence="7">
    <location>
        <begin position="198"/>
        <end position="216"/>
    </location>
</feature>
<dbReference type="PRINTS" id="PR00053">
    <property type="entry name" value="FORKHEAD"/>
</dbReference>
<feature type="region of interest" description="Disordered" evidence="7">
    <location>
        <begin position="180"/>
        <end position="219"/>
    </location>
</feature>
<feature type="region of interest" description="Disordered" evidence="7">
    <location>
        <begin position="311"/>
        <end position="340"/>
    </location>
</feature>
<organism evidence="10 11">
    <name type="scientific">Amphibalanus amphitrite</name>
    <name type="common">Striped barnacle</name>
    <name type="synonym">Balanus amphitrite</name>
    <dbReference type="NCBI Taxonomy" id="1232801"/>
    <lineage>
        <taxon>Eukaryota</taxon>
        <taxon>Metazoa</taxon>
        <taxon>Ecdysozoa</taxon>
        <taxon>Arthropoda</taxon>
        <taxon>Crustacea</taxon>
        <taxon>Multicrustacea</taxon>
        <taxon>Cirripedia</taxon>
        <taxon>Thoracica</taxon>
        <taxon>Thoracicalcarea</taxon>
        <taxon>Balanomorpha</taxon>
        <taxon>Balanoidea</taxon>
        <taxon>Balanidae</taxon>
        <taxon>Amphibalaninae</taxon>
        <taxon>Amphibalanus</taxon>
    </lineage>
</organism>
<feature type="compositionally biased region" description="Gly residues" evidence="7">
    <location>
        <begin position="313"/>
        <end position="325"/>
    </location>
</feature>
<dbReference type="Pfam" id="PF00250">
    <property type="entry name" value="Forkhead"/>
    <property type="match status" value="1"/>
</dbReference>
<accession>A0A6A4XFC7</accession>
<keyword evidence="3 6" id="KW-0238">DNA-binding</keyword>
<dbReference type="GO" id="GO:0005634">
    <property type="term" value="C:nucleus"/>
    <property type="evidence" value="ECO:0007669"/>
    <property type="project" value="UniProtKB-SubCell"/>
</dbReference>
<feature type="compositionally biased region" description="Polar residues" evidence="7">
    <location>
        <begin position="180"/>
        <end position="197"/>
    </location>
</feature>
<sequence>MLLSKLLSKPSATTAVQVTDMSQPQEGPVLAKIEWNDKEYLMRQKRITLGRHSSKGDVDVDLGDSSFISRVHLEIIFKEPDFFLKCHSKNGVFVDDDFQRPSDELQIIPSRCMIGFPSTGMFMVFVSQVDISVDTDPSFQQAIATGPATSPTDIVSTSSSRAVSPSQLGDVIILEESSGEQSTPLLHHSYSSDSRGTAQERHGDAAGEHRPQDRRSKPPYSYAQLIVQALSTSKDGQLTLSGIYSYITRHYPYYRTADKGWQNSIRHNLSLNRSFTKVARSHEHQGKGGFWRVKPQAEGTLVEQAFRRRGRGAANGAGARNGNGVGSDASPDSPMVLGGDGASPPYLQSRESSPAAVAPVQSQQMAQQWRTTPGVAEQNGEQKNGVLRVQPHNGSVAATVILAPGTTVAGEVARARLVPLNASAGSLVTSPVSEDDVIIEPADLLSSDECPV</sequence>
<keyword evidence="4" id="KW-0804">Transcription</keyword>
<dbReference type="SUPFAM" id="SSF46785">
    <property type="entry name" value="Winged helix' DNA-binding domain"/>
    <property type="match status" value="1"/>
</dbReference>
<name>A0A6A4XFC7_AMPAM</name>
<dbReference type="InterPro" id="IPR018122">
    <property type="entry name" value="TF_fork_head_CS_1"/>
</dbReference>
<evidence type="ECO:0000259" key="9">
    <source>
        <dbReference type="PROSITE" id="PS50039"/>
    </source>
</evidence>
<dbReference type="Gene3D" id="2.60.200.20">
    <property type="match status" value="1"/>
</dbReference>
<dbReference type="FunFam" id="1.10.10.10:FF:000030">
    <property type="entry name" value="Forkhead box protein K2"/>
    <property type="match status" value="1"/>
</dbReference>
<dbReference type="EMBL" id="VIIS01000062">
    <property type="protein sequence ID" value="KAF0313948.1"/>
    <property type="molecule type" value="Genomic_DNA"/>
</dbReference>
<dbReference type="PANTHER" id="PTHR45881:SF7">
    <property type="entry name" value="CHECKPOINT SUPPRESSOR 1-LIKE, ISOFORM A-RELATED"/>
    <property type="match status" value="1"/>
</dbReference>
<dbReference type="InterPro" id="IPR036388">
    <property type="entry name" value="WH-like_DNA-bd_sf"/>
</dbReference>
<evidence type="ECO:0000256" key="5">
    <source>
        <dbReference type="ARBA" id="ARBA00023242"/>
    </source>
</evidence>
<dbReference type="PANTHER" id="PTHR45881">
    <property type="entry name" value="CHECKPOINT SUPPRESSOR 1-LIKE, ISOFORM A-RELATED"/>
    <property type="match status" value="1"/>
</dbReference>
<evidence type="ECO:0000256" key="2">
    <source>
        <dbReference type="ARBA" id="ARBA00023015"/>
    </source>
</evidence>
<dbReference type="PROSITE" id="PS50039">
    <property type="entry name" value="FORK_HEAD_3"/>
    <property type="match status" value="1"/>
</dbReference>
<comment type="subcellular location">
    <subcellularLocation>
        <location evidence="1 6">Nucleus</location>
    </subcellularLocation>
</comment>
<feature type="DNA-binding region" description="Fork-head" evidence="6">
    <location>
        <begin position="217"/>
        <end position="311"/>
    </location>
</feature>
<dbReference type="Gene3D" id="1.10.10.10">
    <property type="entry name" value="Winged helix-like DNA-binding domain superfamily/Winged helix DNA-binding domain"/>
    <property type="match status" value="1"/>
</dbReference>
<dbReference type="Proteomes" id="UP000440578">
    <property type="component" value="Unassembled WGS sequence"/>
</dbReference>
<dbReference type="PROSITE" id="PS00658">
    <property type="entry name" value="FORK_HEAD_2"/>
    <property type="match status" value="1"/>
</dbReference>
<dbReference type="OrthoDB" id="691130at2759"/>
<keyword evidence="5 6" id="KW-0539">Nucleus</keyword>
<dbReference type="PROSITE" id="PS00657">
    <property type="entry name" value="FORK_HEAD_1"/>
    <property type="match status" value="1"/>
</dbReference>
<dbReference type="SUPFAM" id="SSF49879">
    <property type="entry name" value="SMAD/FHA domain"/>
    <property type="match status" value="1"/>
</dbReference>
<dbReference type="CDD" id="cd20026">
    <property type="entry name" value="FH_FOXK"/>
    <property type="match status" value="1"/>
</dbReference>
<dbReference type="InterPro" id="IPR001766">
    <property type="entry name" value="Fork_head_dom"/>
</dbReference>
<evidence type="ECO:0000259" key="8">
    <source>
        <dbReference type="PROSITE" id="PS50006"/>
    </source>
</evidence>
<evidence type="ECO:0000256" key="4">
    <source>
        <dbReference type="ARBA" id="ARBA00023163"/>
    </source>
</evidence>
<dbReference type="InterPro" id="IPR030456">
    <property type="entry name" value="TF_fork_head_CS_2"/>
</dbReference>
<comment type="caution">
    <text evidence="10">The sequence shown here is derived from an EMBL/GenBank/DDBJ whole genome shotgun (WGS) entry which is preliminary data.</text>
</comment>
<dbReference type="GO" id="GO:0000981">
    <property type="term" value="F:DNA-binding transcription factor activity, RNA polymerase II-specific"/>
    <property type="evidence" value="ECO:0007669"/>
    <property type="project" value="TreeGrafter"/>
</dbReference>
<dbReference type="InterPro" id="IPR036390">
    <property type="entry name" value="WH_DNA-bd_sf"/>
</dbReference>
<dbReference type="Pfam" id="PF00498">
    <property type="entry name" value="FHA"/>
    <property type="match status" value="1"/>
</dbReference>
<evidence type="ECO:0000256" key="3">
    <source>
        <dbReference type="ARBA" id="ARBA00023125"/>
    </source>
</evidence>